<gene>
    <name evidence="3" type="ORF">BJ969_001273</name>
</gene>
<evidence type="ECO:0000313" key="4">
    <source>
        <dbReference type="Proteomes" id="UP000580474"/>
    </source>
</evidence>
<feature type="domain" description="SAV-6107-like HEPN" evidence="2">
    <location>
        <begin position="73"/>
        <end position="167"/>
    </location>
</feature>
<dbReference type="RefSeq" id="WP_184477920.1">
    <property type="nucleotide sequence ID" value="NZ_JACHIV010000001.1"/>
</dbReference>
<feature type="region of interest" description="Disordered" evidence="1">
    <location>
        <begin position="1"/>
        <end position="57"/>
    </location>
</feature>
<comment type="caution">
    <text evidence="3">The sequence shown here is derived from an EMBL/GenBank/DDBJ whole genome shotgun (WGS) entry which is preliminary data.</text>
</comment>
<protein>
    <recommendedName>
        <fullName evidence="2">SAV-6107-like HEPN domain-containing protein</fullName>
    </recommendedName>
</protein>
<proteinExistence type="predicted"/>
<name>A0A840NDJ2_9PSEU</name>
<accession>A0A840NDJ2</accession>
<evidence type="ECO:0000259" key="2">
    <source>
        <dbReference type="Pfam" id="PF18726"/>
    </source>
</evidence>
<feature type="compositionally biased region" description="Basic and acidic residues" evidence="1">
    <location>
        <begin position="20"/>
        <end position="36"/>
    </location>
</feature>
<dbReference type="AlphaFoldDB" id="A0A840NDJ2"/>
<dbReference type="Pfam" id="PF18726">
    <property type="entry name" value="HEPN_SAV_6107"/>
    <property type="match status" value="1"/>
</dbReference>
<dbReference type="InterPro" id="IPR040891">
    <property type="entry name" value="HEPN_SAV_6107"/>
</dbReference>
<evidence type="ECO:0000256" key="1">
    <source>
        <dbReference type="SAM" id="MobiDB-lite"/>
    </source>
</evidence>
<reference evidence="3 4" key="1">
    <citation type="submission" date="2020-08" db="EMBL/GenBank/DDBJ databases">
        <title>Sequencing the genomes of 1000 actinobacteria strains.</title>
        <authorList>
            <person name="Klenk H.-P."/>
        </authorList>
    </citation>
    <scope>NUCLEOTIDE SEQUENCE [LARGE SCALE GENOMIC DNA]</scope>
    <source>
        <strain evidence="3 4">DSM 45582</strain>
    </source>
</reference>
<dbReference type="EMBL" id="JACHIV010000001">
    <property type="protein sequence ID" value="MBB5068185.1"/>
    <property type="molecule type" value="Genomic_DNA"/>
</dbReference>
<dbReference type="Proteomes" id="UP000580474">
    <property type="component" value="Unassembled WGS sequence"/>
</dbReference>
<keyword evidence="4" id="KW-1185">Reference proteome</keyword>
<evidence type="ECO:0000313" key="3">
    <source>
        <dbReference type="EMBL" id="MBB5068185.1"/>
    </source>
</evidence>
<sequence>MSQSAHSPSPAALPIPAQRRPGDAAPSRRCDTPPTRRDHRRRQGDEWLPVTAPAPPAGARSLVEQARACLRDARIATRATECYVFAHLAALRAATAVVVARSWRCRARSSGSVWLQLTGVAPELREWAAHFTAGSLRRAAAEAGSPGITPGEADTCLRHAVEFVDIVDRSLSGAAR</sequence>
<organism evidence="3 4">
    <name type="scientific">Saccharopolyspora gloriosae</name>
    <dbReference type="NCBI Taxonomy" id="455344"/>
    <lineage>
        <taxon>Bacteria</taxon>
        <taxon>Bacillati</taxon>
        <taxon>Actinomycetota</taxon>
        <taxon>Actinomycetes</taxon>
        <taxon>Pseudonocardiales</taxon>
        <taxon>Pseudonocardiaceae</taxon>
        <taxon>Saccharopolyspora</taxon>
    </lineage>
</organism>